<proteinExistence type="predicted"/>
<dbReference type="KEGG" id="pchm:VFPPC_16664"/>
<dbReference type="Proteomes" id="UP000078397">
    <property type="component" value="Unassembled WGS sequence"/>
</dbReference>
<protein>
    <submittedName>
        <fullName evidence="1">Uncharacterized protein</fullName>
    </submittedName>
</protein>
<dbReference type="EMBL" id="LSBJ02000027">
    <property type="protein sequence ID" value="OAQ60862.1"/>
    <property type="molecule type" value="Genomic_DNA"/>
</dbReference>
<accession>A0A179F639</accession>
<organism evidence="1 2">
    <name type="scientific">Pochonia chlamydosporia 170</name>
    <dbReference type="NCBI Taxonomy" id="1380566"/>
    <lineage>
        <taxon>Eukaryota</taxon>
        <taxon>Fungi</taxon>
        <taxon>Dikarya</taxon>
        <taxon>Ascomycota</taxon>
        <taxon>Pezizomycotina</taxon>
        <taxon>Sordariomycetes</taxon>
        <taxon>Hypocreomycetidae</taxon>
        <taxon>Hypocreales</taxon>
        <taxon>Clavicipitaceae</taxon>
        <taxon>Pochonia</taxon>
    </lineage>
</organism>
<reference evidence="1 2" key="1">
    <citation type="journal article" date="2016" name="PLoS Pathog.">
        <title>Biosynthesis of antibiotic leucinostatins in bio-control fungus Purpureocillium lilacinum and their inhibition on phytophthora revealed by genome mining.</title>
        <authorList>
            <person name="Wang G."/>
            <person name="Liu Z."/>
            <person name="Lin R."/>
            <person name="Li E."/>
            <person name="Mao Z."/>
            <person name="Ling J."/>
            <person name="Yang Y."/>
            <person name="Yin W.B."/>
            <person name="Xie B."/>
        </authorList>
    </citation>
    <scope>NUCLEOTIDE SEQUENCE [LARGE SCALE GENOMIC DNA]</scope>
    <source>
        <strain evidence="1">170</strain>
    </source>
</reference>
<evidence type="ECO:0000313" key="1">
    <source>
        <dbReference type="EMBL" id="OAQ60862.1"/>
    </source>
</evidence>
<keyword evidence="2" id="KW-1185">Reference proteome</keyword>
<comment type="caution">
    <text evidence="1">The sequence shown here is derived from an EMBL/GenBank/DDBJ whole genome shotgun (WGS) entry which is preliminary data.</text>
</comment>
<name>A0A179F639_METCM</name>
<gene>
    <name evidence="1" type="ORF">VFPPC_16664</name>
</gene>
<dbReference type="RefSeq" id="XP_018138671.1">
    <property type="nucleotide sequence ID" value="XM_018294417.1"/>
</dbReference>
<evidence type="ECO:0000313" key="2">
    <source>
        <dbReference type="Proteomes" id="UP000078397"/>
    </source>
</evidence>
<dbReference type="GeneID" id="28858411"/>
<dbReference type="STRING" id="1380566.A0A179F639"/>
<dbReference type="OrthoDB" id="5068804at2759"/>
<dbReference type="AlphaFoldDB" id="A0A179F639"/>
<sequence>MASPYRFSAENARESIRKTGAFAVKNTSIGQSVVGFQKRLPFKTPEGLEFCAQNSLLNEDVRTVIESSIDRPHWGLAKIYRGDILPSDRAYFFFDGPDMQVVLILLWSPGSRFLFFEGSHSLKLPDKEESDFGILTLPHDQMRREGVTEVEVEMSQGGFTIIDGRVGWTVIEGYQIAIGYASEAEISHWGKVELGNTEALQKKVKDLNARGIKTNFTFVDGLDASRHRF</sequence>